<evidence type="ECO:0000256" key="1">
    <source>
        <dbReference type="SAM" id="Phobius"/>
    </source>
</evidence>
<proteinExistence type="predicted"/>
<keyword evidence="1" id="KW-0812">Transmembrane</keyword>
<sequence>MVLRQRHRLLGSLHDPRFSRRQSALFFLHHLLSAPRHLLRRIQPLHRREIRIGVGVGVGAIFIISVIAGLCLYRRRQSKAYSRTDMKNSNAYDAGGSTEYPEAKGSIAIPPGYAMVDGGHGEPTEMEGHAISEIDGAVKYMMDGVDPVELP</sequence>
<feature type="transmembrane region" description="Helical" evidence="1">
    <location>
        <begin position="50"/>
        <end position="73"/>
    </location>
</feature>
<gene>
    <name evidence="2" type="ORF">PMIN01_09972</name>
</gene>
<protein>
    <submittedName>
        <fullName evidence="2">Uncharacterized protein</fullName>
    </submittedName>
</protein>
<reference evidence="2" key="1">
    <citation type="journal article" date="2020" name="Mol. Plant Microbe Interact.">
        <title>Genome Sequence of the Biocontrol Agent Coniothyrium minitans strain Conio (IMI 134523).</title>
        <authorList>
            <person name="Patel D."/>
            <person name="Shittu T.A."/>
            <person name="Baroncelli R."/>
            <person name="Muthumeenakshi S."/>
            <person name="Osborne T.H."/>
            <person name="Janganan T.K."/>
            <person name="Sreenivasaprasad S."/>
        </authorList>
    </citation>
    <scope>NUCLEOTIDE SEQUENCE</scope>
    <source>
        <strain evidence="2">Conio</strain>
    </source>
</reference>
<name>A0A9P6GBF9_9PLEO</name>
<comment type="caution">
    <text evidence="2">The sequence shown here is derived from an EMBL/GenBank/DDBJ whole genome shotgun (WGS) entry which is preliminary data.</text>
</comment>
<accession>A0A9P6GBF9</accession>
<keyword evidence="1" id="KW-0472">Membrane</keyword>
<keyword evidence="1" id="KW-1133">Transmembrane helix</keyword>
<dbReference type="AlphaFoldDB" id="A0A9P6GBF9"/>
<evidence type="ECO:0000313" key="2">
    <source>
        <dbReference type="EMBL" id="KAF9732043.1"/>
    </source>
</evidence>
<evidence type="ECO:0000313" key="3">
    <source>
        <dbReference type="Proteomes" id="UP000756921"/>
    </source>
</evidence>
<keyword evidence="3" id="KW-1185">Reference proteome</keyword>
<dbReference type="Proteomes" id="UP000756921">
    <property type="component" value="Unassembled WGS sequence"/>
</dbReference>
<dbReference type="EMBL" id="WJXW01000011">
    <property type="protein sequence ID" value="KAF9732043.1"/>
    <property type="molecule type" value="Genomic_DNA"/>
</dbReference>
<organism evidence="2 3">
    <name type="scientific">Paraphaeosphaeria minitans</name>
    <dbReference type="NCBI Taxonomy" id="565426"/>
    <lineage>
        <taxon>Eukaryota</taxon>
        <taxon>Fungi</taxon>
        <taxon>Dikarya</taxon>
        <taxon>Ascomycota</taxon>
        <taxon>Pezizomycotina</taxon>
        <taxon>Dothideomycetes</taxon>
        <taxon>Pleosporomycetidae</taxon>
        <taxon>Pleosporales</taxon>
        <taxon>Massarineae</taxon>
        <taxon>Didymosphaeriaceae</taxon>
        <taxon>Paraphaeosphaeria</taxon>
    </lineage>
</organism>